<gene>
    <name evidence="1" type="ORF">C1SCF055_LOCUS40800</name>
</gene>
<comment type="caution">
    <text evidence="1">The sequence shown here is derived from an EMBL/GenBank/DDBJ whole genome shotgun (WGS) entry which is preliminary data.</text>
</comment>
<reference evidence="2 3" key="2">
    <citation type="submission" date="2024-05" db="EMBL/GenBank/DDBJ databases">
        <authorList>
            <person name="Chen Y."/>
            <person name="Shah S."/>
            <person name="Dougan E. K."/>
            <person name="Thang M."/>
            <person name="Chan C."/>
        </authorList>
    </citation>
    <scope>NUCLEOTIDE SEQUENCE [LARGE SCALE GENOMIC DNA]</scope>
</reference>
<evidence type="ECO:0000313" key="2">
    <source>
        <dbReference type="EMBL" id="CAL4803333.1"/>
    </source>
</evidence>
<reference evidence="1" key="1">
    <citation type="submission" date="2022-10" db="EMBL/GenBank/DDBJ databases">
        <authorList>
            <person name="Chen Y."/>
            <person name="Dougan E. K."/>
            <person name="Chan C."/>
            <person name="Rhodes N."/>
            <person name="Thang M."/>
        </authorList>
    </citation>
    <scope>NUCLEOTIDE SEQUENCE</scope>
</reference>
<proteinExistence type="predicted"/>
<keyword evidence="3" id="KW-1185">Reference proteome</keyword>
<evidence type="ECO:0000313" key="1">
    <source>
        <dbReference type="EMBL" id="CAI4016021.1"/>
    </source>
</evidence>
<dbReference type="EMBL" id="CAMXCT010006563">
    <property type="protein sequence ID" value="CAI4016021.1"/>
    <property type="molecule type" value="Genomic_DNA"/>
</dbReference>
<sequence length="417" mass="46018">MSLLPQLPDAMVGIVSALSLTENFAVRASCRGVETSISEGFLRLQRLEIQRPVVHSLATPPPKCLGGLQHLILKQGISLVKNGQLPDLAQELAAAAHFAVQLPRLRRVDLSRYDCSLLFRNQKAGDREVPVLRHCFLSNTEDDDLDRTGSSTNKTFEICLKEATLWSQFLKAAEGSRCGDAVRGEDWPISVTQVRHSACAVAGSAQRFVAHSLCSAQGTDDLISDLKLLKNLDDLHVVWWPETPGSTSSREPSWAKRVLQAFPTLRRFDETFTKGALAAVVRPAAAPAAAAVIAARRVAPPAPPRRRRGDLPRLPGLGRPEAVWSLFDTAFPKKCVQKQPALNFTSSSRRGKKNHPASAVFWLCGMLLETKNNSQMPTQHRKNMPCQLKLSIFHQILENPAVATAWVQPAVFWNWCH</sequence>
<name>A0A9P1DV29_9DINO</name>
<accession>A0A9P1DV29</accession>
<evidence type="ECO:0000313" key="3">
    <source>
        <dbReference type="Proteomes" id="UP001152797"/>
    </source>
</evidence>
<dbReference type="AlphaFoldDB" id="A0A9P1DV29"/>
<dbReference type="EMBL" id="CAMXCT020006563">
    <property type="protein sequence ID" value="CAL1169396.1"/>
    <property type="molecule type" value="Genomic_DNA"/>
</dbReference>
<dbReference type="EMBL" id="CAMXCT030006563">
    <property type="protein sequence ID" value="CAL4803333.1"/>
    <property type="molecule type" value="Genomic_DNA"/>
</dbReference>
<dbReference type="Proteomes" id="UP001152797">
    <property type="component" value="Unassembled WGS sequence"/>
</dbReference>
<protein>
    <submittedName>
        <fullName evidence="1">Uncharacterized protein</fullName>
    </submittedName>
</protein>
<organism evidence="1">
    <name type="scientific">Cladocopium goreaui</name>
    <dbReference type="NCBI Taxonomy" id="2562237"/>
    <lineage>
        <taxon>Eukaryota</taxon>
        <taxon>Sar</taxon>
        <taxon>Alveolata</taxon>
        <taxon>Dinophyceae</taxon>
        <taxon>Suessiales</taxon>
        <taxon>Symbiodiniaceae</taxon>
        <taxon>Cladocopium</taxon>
    </lineage>
</organism>